<dbReference type="GO" id="GO:0051607">
    <property type="term" value="P:defense response to virus"/>
    <property type="evidence" value="ECO:0007669"/>
    <property type="project" value="UniProtKB-KW"/>
</dbReference>
<proteinExistence type="predicted"/>
<keyword evidence="1" id="KW-0051">Antiviral defense</keyword>
<dbReference type="EMBL" id="CP022163">
    <property type="protein sequence ID" value="ATB32454.1"/>
    <property type="molecule type" value="Genomic_DNA"/>
</dbReference>
<evidence type="ECO:0000313" key="3">
    <source>
        <dbReference type="Proteomes" id="UP000217289"/>
    </source>
</evidence>
<dbReference type="GO" id="GO:0016779">
    <property type="term" value="F:nucleotidyltransferase activity"/>
    <property type="evidence" value="ECO:0007669"/>
    <property type="project" value="InterPro"/>
</dbReference>
<evidence type="ECO:0000256" key="1">
    <source>
        <dbReference type="ARBA" id="ARBA00023118"/>
    </source>
</evidence>
<keyword evidence="3" id="KW-1185">Reference proteome</keyword>
<reference evidence="2 3" key="1">
    <citation type="submission" date="2017-06" db="EMBL/GenBank/DDBJ databases">
        <authorList>
            <person name="Kim H.J."/>
            <person name="Triplett B.A."/>
        </authorList>
    </citation>
    <scope>NUCLEOTIDE SEQUENCE [LARGE SCALE GENOMIC DNA]</scope>
    <source>
        <strain evidence="2 3">DSM 14713</strain>
    </source>
</reference>
<name>A0A250IL41_9BACT</name>
<dbReference type="KEGG" id="mbd:MEBOL_005933"/>
<dbReference type="Proteomes" id="UP000217289">
    <property type="component" value="Chromosome"/>
</dbReference>
<sequence>MRNGETHMRDLTDLLNRILRSVEPSAEEKEGAQRSHHYLREILLTGKMESIIRYHFLSGSYPRATAIRPLDDVDIIFVVDPSHWKTPNFSDLPAPSAVLQTFERALARRYLETKLRVQRRSIRLQMQHLNVDVVPAVSADGEGSERLLIPDAENDTWIRSAPKIHGALATEINQRHGELFKPLVKLLKTWNLGVPEALRFKSFCVETIATRLFASAKLNSLQTGLVQFFDFVCYIGGDPCEFPWNDDRGMSLRLGNCVVPDTAEGMNVAASVTRQGRECFMRRAATSRDWILQAERARTWNSAESKIEKAFGSHLRELDW</sequence>
<dbReference type="CDD" id="cd05400">
    <property type="entry name" value="NT_2-5OAS_ClassI-CCAase"/>
    <property type="match status" value="1"/>
</dbReference>
<evidence type="ECO:0000313" key="2">
    <source>
        <dbReference type="EMBL" id="ATB32454.1"/>
    </source>
</evidence>
<gene>
    <name evidence="2" type="ORF">MEBOL_005933</name>
</gene>
<dbReference type="Pfam" id="PF18144">
    <property type="entry name" value="SMODS"/>
    <property type="match status" value="1"/>
</dbReference>
<accession>A0A250IL41</accession>
<dbReference type="SUPFAM" id="SSF81301">
    <property type="entry name" value="Nucleotidyltransferase"/>
    <property type="match status" value="1"/>
</dbReference>
<dbReference type="Gene3D" id="3.30.460.10">
    <property type="entry name" value="Beta Polymerase, domain 2"/>
    <property type="match status" value="1"/>
</dbReference>
<dbReference type="InterPro" id="IPR043519">
    <property type="entry name" value="NT_sf"/>
</dbReference>
<organism evidence="2 3">
    <name type="scientific">Melittangium boletus DSM 14713</name>
    <dbReference type="NCBI Taxonomy" id="1294270"/>
    <lineage>
        <taxon>Bacteria</taxon>
        <taxon>Pseudomonadati</taxon>
        <taxon>Myxococcota</taxon>
        <taxon>Myxococcia</taxon>
        <taxon>Myxococcales</taxon>
        <taxon>Cystobacterineae</taxon>
        <taxon>Archangiaceae</taxon>
        <taxon>Melittangium</taxon>
    </lineage>
</organism>
<protein>
    <recommendedName>
        <fullName evidence="4">Nucleotidyltransferase</fullName>
    </recommendedName>
</protein>
<evidence type="ECO:0008006" key="4">
    <source>
        <dbReference type="Google" id="ProtNLM"/>
    </source>
</evidence>
<dbReference type="InterPro" id="IPR006116">
    <property type="entry name" value="NT_2-5OAS_ClassI-CCAase"/>
</dbReference>
<dbReference type="AlphaFoldDB" id="A0A250IL41"/>